<feature type="transmembrane region" description="Helical" evidence="1">
    <location>
        <begin position="222"/>
        <end position="243"/>
    </location>
</feature>
<proteinExistence type="predicted"/>
<gene>
    <name evidence="2" type="ORF">PVC01_000031600</name>
</gene>
<dbReference type="VEuPathDB" id="PlasmoDB:PVW1_020029300"/>
<dbReference type="Pfam" id="PF05795">
    <property type="entry name" value="Plasmodium_Vir"/>
    <property type="match status" value="1"/>
</dbReference>
<accession>A0A1G4E2W7</accession>
<keyword evidence="1" id="KW-1133">Transmembrane helix</keyword>
<dbReference type="VEuPathDB" id="PlasmoDB:PVX_010605"/>
<protein>
    <submittedName>
        <fullName evidence="2">VIR protein</fullName>
    </submittedName>
</protein>
<dbReference type="VEuPathDB" id="PlasmoDB:PVP01_0008530"/>
<evidence type="ECO:0000313" key="2">
    <source>
        <dbReference type="EMBL" id="SCA59921.1"/>
    </source>
</evidence>
<keyword evidence="1" id="KW-0812">Transmembrane</keyword>
<keyword evidence="1" id="KW-0472">Membrane</keyword>
<organism evidence="2 3">
    <name type="scientific">Plasmodium vivax</name>
    <name type="common">malaria parasite P. vivax</name>
    <dbReference type="NCBI Taxonomy" id="5855"/>
    <lineage>
        <taxon>Eukaryota</taxon>
        <taxon>Sar</taxon>
        <taxon>Alveolata</taxon>
        <taxon>Apicomplexa</taxon>
        <taxon>Aconoidasida</taxon>
        <taxon>Haemosporida</taxon>
        <taxon>Plasmodiidae</taxon>
        <taxon>Plasmodium</taxon>
        <taxon>Plasmodium (Plasmodium)</taxon>
    </lineage>
</organism>
<dbReference type="InterPro" id="IPR008780">
    <property type="entry name" value="Plasmodium_Vir"/>
</dbReference>
<dbReference type="EMBL" id="FLYI01000054">
    <property type="protein sequence ID" value="SCA59921.1"/>
    <property type="molecule type" value="Genomic_DNA"/>
</dbReference>
<dbReference type="VEuPathDB" id="PlasmoDB:PVPAM_040007900"/>
<dbReference type="AlphaFoldDB" id="A0A1G4E2W7"/>
<name>A0A1G4E2W7_PLAVI</name>
<evidence type="ECO:0000256" key="1">
    <source>
        <dbReference type="SAM" id="Phobius"/>
    </source>
</evidence>
<reference evidence="2 3" key="1">
    <citation type="submission" date="2016-07" db="EMBL/GenBank/DDBJ databases">
        <authorList>
            <consortium name="Pathogen Informatics"/>
        </authorList>
    </citation>
    <scope>NUCLEOTIDE SEQUENCE [LARGE SCALE GENOMIC DNA]</scope>
</reference>
<dbReference type="Proteomes" id="UP000305196">
    <property type="component" value="Unassembled WGS sequence"/>
</dbReference>
<sequence>MKRTSYNIKDMYDTYKGILDTWEPDSPDQTPDDCIGLKKELIREHNNIFTNIHCSQAQHYLNNVKINHKPNYISNACKYFLYWLYIIVLKKDLEKHKILKIYKDVLTAYIDKSGNENFRNYVNFFSEETIKKIIKLTEMYDYFYKFKEEQISHENVKCNHAEDCIRLHNENIKVCEEGNDYDFCYELDNLKESYDTYMKSYERCPRLPKTLESYRAYNTASLIITPISILLVISLSLFLLYKFTPFGSIFRKRTKNNKKIPDNQDYATHVLPHTSQRVNNYNNNRQYNISYLSSGQ</sequence>
<evidence type="ECO:0000313" key="3">
    <source>
        <dbReference type="Proteomes" id="UP000305196"/>
    </source>
</evidence>